<comment type="caution">
    <text evidence="1">The sequence shown here is derived from an EMBL/GenBank/DDBJ whole genome shotgun (WGS) entry which is preliminary data.</text>
</comment>
<dbReference type="EMBL" id="PKQE01000001">
    <property type="protein sequence ID" value="PLC44676.1"/>
    <property type="molecule type" value="Genomic_DNA"/>
</dbReference>
<dbReference type="OrthoDB" id="9873348at2"/>
<gene>
    <name evidence="1" type="ORF">C0Q88_08350</name>
</gene>
<protein>
    <submittedName>
        <fullName evidence="1">Uncharacterized protein</fullName>
    </submittedName>
</protein>
<evidence type="ECO:0000313" key="1">
    <source>
        <dbReference type="EMBL" id="PLC44676.1"/>
    </source>
</evidence>
<dbReference type="RefSeq" id="WP_102065073.1">
    <property type="nucleotide sequence ID" value="NZ_PKQE01000001.1"/>
</dbReference>
<name>A0A2N4TY81_RALPI</name>
<organism evidence="1 2">
    <name type="scientific">Ralstonia pickettii</name>
    <name type="common">Burkholderia pickettii</name>
    <dbReference type="NCBI Taxonomy" id="329"/>
    <lineage>
        <taxon>Bacteria</taxon>
        <taxon>Pseudomonadati</taxon>
        <taxon>Pseudomonadota</taxon>
        <taxon>Betaproteobacteria</taxon>
        <taxon>Burkholderiales</taxon>
        <taxon>Burkholderiaceae</taxon>
        <taxon>Ralstonia</taxon>
    </lineage>
</organism>
<sequence>MDIPIEAVGAVWAKGRAAALSGRALDEANEYPVGSAHHATWLAGYMGVTRTHGGEGVGVSHQ</sequence>
<proteinExistence type="predicted"/>
<dbReference type="AlphaFoldDB" id="A0A2N4TY81"/>
<evidence type="ECO:0000313" key="2">
    <source>
        <dbReference type="Proteomes" id="UP000234456"/>
    </source>
</evidence>
<dbReference type="Proteomes" id="UP000234456">
    <property type="component" value="Unassembled WGS sequence"/>
</dbReference>
<reference evidence="1 2" key="1">
    <citation type="submission" date="2017-12" db="EMBL/GenBank/DDBJ databases">
        <title>Draft genome sequence of Ralstonia pickettii 52.</title>
        <authorList>
            <person name="Zheng B."/>
        </authorList>
    </citation>
    <scope>NUCLEOTIDE SEQUENCE [LARGE SCALE GENOMIC DNA]</scope>
    <source>
        <strain evidence="1 2">52</strain>
    </source>
</reference>
<accession>A0A2N4TY81</accession>